<feature type="compositionally biased region" description="Low complexity" evidence="1">
    <location>
        <begin position="682"/>
        <end position="693"/>
    </location>
</feature>
<gene>
    <name evidence="4" type="ORF">V2J85_18180</name>
</gene>
<protein>
    <recommendedName>
        <fullName evidence="6">TPM domain-containing protein</fullName>
    </recommendedName>
</protein>
<feature type="transmembrane region" description="Helical" evidence="2">
    <location>
        <begin position="510"/>
        <end position="535"/>
    </location>
</feature>
<keyword evidence="5" id="KW-1185">Reference proteome</keyword>
<keyword evidence="2" id="KW-1133">Transmembrane helix</keyword>
<feature type="signal peptide" evidence="3">
    <location>
        <begin position="1"/>
        <end position="28"/>
    </location>
</feature>
<evidence type="ECO:0000256" key="3">
    <source>
        <dbReference type="SAM" id="SignalP"/>
    </source>
</evidence>
<organism evidence="4 5">
    <name type="scientific">Streptomyces bugieae</name>
    <dbReference type="NCBI Taxonomy" id="3098223"/>
    <lineage>
        <taxon>Bacteria</taxon>
        <taxon>Bacillati</taxon>
        <taxon>Actinomycetota</taxon>
        <taxon>Actinomycetes</taxon>
        <taxon>Kitasatosporales</taxon>
        <taxon>Streptomycetaceae</taxon>
        <taxon>Streptomyces</taxon>
    </lineage>
</organism>
<evidence type="ECO:0000256" key="2">
    <source>
        <dbReference type="SAM" id="Phobius"/>
    </source>
</evidence>
<feature type="compositionally biased region" description="Basic residues" evidence="1">
    <location>
        <begin position="658"/>
        <end position="672"/>
    </location>
</feature>
<dbReference type="RefSeq" id="WP_330822184.1">
    <property type="nucleotide sequence ID" value="NZ_JAZBJP010000009.1"/>
</dbReference>
<feature type="region of interest" description="Disordered" evidence="1">
    <location>
        <begin position="228"/>
        <end position="291"/>
    </location>
</feature>
<feature type="transmembrane region" description="Helical" evidence="2">
    <location>
        <begin position="300"/>
        <end position="319"/>
    </location>
</feature>
<evidence type="ECO:0000313" key="5">
    <source>
        <dbReference type="Proteomes" id="UP001307760"/>
    </source>
</evidence>
<dbReference type="EMBL" id="JAZBJP010000009">
    <property type="protein sequence ID" value="MEE4421267.1"/>
    <property type="molecule type" value="Genomic_DNA"/>
</dbReference>
<evidence type="ECO:0000256" key="1">
    <source>
        <dbReference type="SAM" id="MobiDB-lite"/>
    </source>
</evidence>
<dbReference type="Proteomes" id="UP001307760">
    <property type="component" value="Unassembled WGS sequence"/>
</dbReference>
<keyword evidence="2" id="KW-0472">Membrane</keyword>
<keyword evidence="3" id="KW-0732">Signal</keyword>
<comment type="caution">
    <text evidence="4">The sequence shown here is derived from an EMBL/GenBank/DDBJ whole genome shotgun (WGS) entry which is preliminary data.</text>
</comment>
<proteinExistence type="predicted"/>
<reference evidence="4 5" key="1">
    <citation type="submission" date="2023-12" db="EMBL/GenBank/DDBJ databases">
        <title>30 novel species of actinomycetes from the DSMZ collection.</title>
        <authorList>
            <person name="Nouioui I."/>
        </authorList>
    </citation>
    <scope>NUCLEOTIDE SEQUENCE [LARGE SCALE GENOMIC DNA]</scope>
    <source>
        <strain evidence="4 5">DSM 41528</strain>
    </source>
</reference>
<accession>A0ABU7NRX1</accession>
<sequence length="772" mass="80515">MVGAVLRTGVVLVMGWLAVLFCAGAVQAAPGGADAPTQTAYLAGQLRKNPVFISDQIPRAVPRSTAPDFAKEARRLGVPTYVMILPNTHYGSEATGLLAGVHDRLARKGLYVTLSPTGLDAVQTYGVSLPGAEDASRATLYELPYDATPREVFRHFVDVLTSGHAHQRAEAAHAKYGDSVDELPLLHTDRTAREDQSFATGVAVTGIPLTAVLLTLYAVRRRRVRRAAAAGGGLSAGKGPAAPKTTAGTKRSPAGSKTKGTKGSKRGSEKGGTGGSTAGQGARTRSIGASSGQRVRMLPLVMAAVVLGGLVAFTASQVFDDTTSGDGSRPTAADMRARVDRVAEGLRRDPLYVDPESPPALDAAERTHLRTQLRALRIPTVIAAVSSNPDDESDGEKDLLVKALHDRLHRKVLIVLAEPSDGGIELANYGTPVDPTYLMNRPRYLEYSGSADPALGRRLDQLLTYLGKAPTAKPGAAESDPLGYDPPPAVDPVEEQALPGLFTGDFHPGLVLGVFAALLVTGLVAAGCGTIRVIVMARRRRYGAGGGSGAAHGPHAPERPSLAWLRRAARHDLDALTAALEPATAPEPGAPEPMAAALPAEAQRRAWECLDAAALLIDGDSDGRIDADATPAVLACAIVLARAGRTAIDEPAAARHVCHRNPLHGPARKRSEKRPGGGTPGGATHRTTAAAGTRGTGGPAGRRRAASAMWTLPVCEGCRVTHGAVLKLRSQEGKGRGAYVPYATLPGPLAALADGAEIDQLTRDVREYFGVH</sequence>
<feature type="chain" id="PRO_5047063813" description="TPM domain-containing protein" evidence="3">
    <location>
        <begin position="29"/>
        <end position="772"/>
    </location>
</feature>
<feature type="region of interest" description="Disordered" evidence="1">
    <location>
        <begin position="658"/>
        <end position="703"/>
    </location>
</feature>
<keyword evidence="2" id="KW-0812">Transmembrane</keyword>
<evidence type="ECO:0000313" key="4">
    <source>
        <dbReference type="EMBL" id="MEE4421267.1"/>
    </source>
</evidence>
<evidence type="ECO:0008006" key="6">
    <source>
        <dbReference type="Google" id="ProtNLM"/>
    </source>
</evidence>
<name>A0ABU7NRX1_9ACTN</name>
<feature type="transmembrane region" description="Helical" evidence="2">
    <location>
        <begin position="198"/>
        <end position="219"/>
    </location>
</feature>